<keyword evidence="20" id="KW-1185">Reference proteome</keyword>
<keyword evidence="8" id="KW-1003">Cell membrane</keyword>
<keyword evidence="15 18" id="KW-1133">Transmembrane helix</keyword>
<dbReference type="UniPathway" id="UPA00223"/>
<evidence type="ECO:0000256" key="6">
    <source>
        <dbReference type="ARBA" id="ARBA00019425"/>
    </source>
</evidence>
<dbReference type="SUPFAM" id="SSF81343">
    <property type="entry name" value="Fumarate reductase respiratory complex transmembrane subunits"/>
    <property type="match status" value="1"/>
</dbReference>
<evidence type="ECO:0000313" key="19">
    <source>
        <dbReference type="EMBL" id="TNB47535.1"/>
    </source>
</evidence>
<evidence type="ECO:0000256" key="10">
    <source>
        <dbReference type="ARBA" id="ARBA00022532"/>
    </source>
</evidence>
<evidence type="ECO:0000256" key="2">
    <source>
        <dbReference type="ARBA" id="ARBA00004050"/>
    </source>
</evidence>
<keyword evidence="13" id="KW-0479">Metal-binding</keyword>
<dbReference type="Pfam" id="PF01127">
    <property type="entry name" value="Sdh_cyt"/>
    <property type="match status" value="1"/>
</dbReference>
<evidence type="ECO:0000256" key="18">
    <source>
        <dbReference type="SAM" id="Phobius"/>
    </source>
</evidence>
<dbReference type="PANTHER" id="PTHR38689:SF1">
    <property type="entry name" value="SUCCINATE DEHYDROGENASE HYDROPHOBIC MEMBRANE ANCHOR SUBUNIT"/>
    <property type="match status" value="1"/>
</dbReference>
<evidence type="ECO:0000256" key="5">
    <source>
        <dbReference type="ARBA" id="ARBA00011558"/>
    </source>
</evidence>
<keyword evidence="12 18" id="KW-0812">Transmembrane</keyword>
<evidence type="ECO:0000256" key="12">
    <source>
        <dbReference type="ARBA" id="ARBA00022692"/>
    </source>
</evidence>
<name>A0A5C4JPX7_9HYPH</name>
<keyword evidence="16" id="KW-0408">Iron</keyword>
<evidence type="ECO:0000256" key="9">
    <source>
        <dbReference type="ARBA" id="ARBA00022519"/>
    </source>
</evidence>
<dbReference type="Gene3D" id="1.20.1300.10">
    <property type="entry name" value="Fumarate reductase/succinate dehydrogenase, transmembrane subunit"/>
    <property type="match status" value="1"/>
</dbReference>
<feature type="transmembrane region" description="Helical" evidence="18">
    <location>
        <begin position="30"/>
        <end position="50"/>
    </location>
</feature>
<sequence length="126" mass="13915">MDMRTPLKKVRGLGSSKEGTHHFWMQRMTAVALVPLFIVFILFVIAHLGASYETVVGSLANPFIAVLMGMMVIAGLIHMRIGMQEVIDDYVHNELLKLSALMANNFFTVLVGGFCLFALLKIAFVG</sequence>
<comment type="subcellular location">
    <subcellularLocation>
        <location evidence="3">Cell inner membrane</location>
        <topology evidence="3">Multi-pass membrane protein</topology>
    </subcellularLocation>
</comment>
<keyword evidence="9" id="KW-0997">Cell inner membrane</keyword>
<dbReference type="InterPro" id="IPR034804">
    <property type="entry name" value="SQR/QFR_C/D"/>
</dbReference>
<protein>
    <recommendedName>
        <fullName evidence="6">Succinate dehydrogenase hydrophobic membrane anchor subunit</fullName>
    </recommendedName>
</protein>
<dbReference type="GO" id="GO:0009055">
    <property type="term" value="F:electron transfer activity"/>
    <property type="evidence" value="ECO:0007669"/>
    <property type="project" value="TreeGrafter"/>
</dbReference>
<keyword evidence="11" id="KW-0349">Heme</keyword>
<keyword evidence="7" id="KW-0813">Transport</keyword>
<comment type="subunit">
    <text evidence="5">Part of an enzyme complex containing four subunits: a flavoprotein, an iron-sulfur protein, plus two membrane-anchoring proteins, SdhC and SdhD.</text>
</comment>
<dbReference type="CDD" id="cd03495">
    <property type="entry name" value="SQR_TypeC_SdhD_like"/>
    <property type="match status" value="1"/>
</dbReference>
<dbReference type="OrthoDB" id="9809280at2"/>
<keyword evidence="10" id="KW-0816">Tricarboxylic acid cycle</keyword>
<comment type="pathway">
    <text evidence="4">Carbohydrate metabolism; tricarboxylic acid cycle.</text>
</comment>
<evidence type="ECO:0000256" key="16">
    <source>
        <dbReference type="ARBA" id="ARBA00023004"/>
    </source>
</evidence>
<dbReference type="PANTHER" id="PTHR38689">
    <property type="entry name" value="SUCCINATE DEHYDROGENASE HYDROPHOBIC MEMBRANE ANCHOR SUBUNIT"/>
    <property type="match status" value="1"/>
</dbReference>
<reference evidence="19 20" key="2">
    <citation type="submission" date="2019-06" db="EMBL/GenBank/DDBJ databases">
        <title>Martelella lutilitoris sp. nov., isolated from a tidal mudflat.</title>
        <authorList>
            <person name="Kim Y.-J."/>
        </authorList>
    </citation>
    <scope>NUCLEOTIDE SEQUENCE [LARGE SCALE GENOMIC DNA]</scope>
    <source>
        <strain evidence="19 20">GH2-6</strain>
    </source>
</reference>
<evidence type="ECO:0000256" key="4">
    <source>
        <dbReference type="ARBA" id="ARBA00005163"/>
    </source>
</evidence>
<comment type="function">
    <text evidence="2">Membrane-anchoring subunit of succinate dehydrogenase (SDH).</text>
</comment>
<dbReference type="EMBL" id="VCLB01000006">
    <property type="protein sequence ID" value="TNB47535.1"/>
    <property type="molecule type" value="Genomic_DNA"/>
</dbReference>
<evidence type="ECO:0000256" key="3">
    <source>
        <dbReference type="ARBA" id="ARBA00004429"/>
    </source>
</evidence>
<dbReference type="GO" id="GO:0020037">
    <property type="term" value="F:heme binding"/>
    <property type="evidence" value="ECO:0007669"/>
    <property type="project" value="InterPro"/>
</dbReference>
<evidence type="ECO:0000256" key="15">
    <source>
        <dbReference type="ARBA" id="ARBA00022989"/>
    </source>
</evidence>
<organism evidence="19 20">
    <name type="scientific">Martelella lutilitoris</name>
    <dbReference type="NCBI Taxonomy" id="2583532"/>
    <lineage>
        <taxon>Bacteria</taxon>
        <taxon>Pseudomonadati</taxon>
        <taxon>Pseudomonadota</taxon>
        <taxon>Alphaproteobacteria</taxon>
        <taxon>Hyphomicrobiales</taxon>
        <taxon>Aurantimonadaceae</taxon>
        <taxon>Martelella</taxon>
    </lineage>
</organism>
<dbReference type="InterPro" id="IPR014312">
    <property type="entry name" value="Succ_DH_anchor"/>
</dbReference>
<comment type="caution">
    <text evidence="19">The sequence shown here is derived from an EMBL/GenBank/DDBJ whole genome shotgun (WGS) entry which is preliminary data.</text>
</comment>
<feature type="transmembrane region" description="Helical" evidence="18">
    <location>
        <begin position="62"/>
        <end position="81"/>
    </location>
</feature>
<dbReference type="Proteomes" id="UP000307874">
    <property type="component" value="Unassembled WGS sequence"/>
</dbReference>
<reference evidence="19 20" key="1">
    <citation type="submission" date="2019-05" db="EMBL/GenBank/DDBJ databases">
        <authorList>
            <person name="Lee S.D."/>
        </authorList>
    </citation>
    <scope>NUCLEOTIDE SEQUENCE [LARGE SCALE GENOMIC DNA]</scope>
    <source>
        <strain evidence="19 20">GH2-6</strain>
    </source>
</reference>
<evidence type="ECO:0000313" key="20">
    <source>
        <dbReference type="Proteomes" id="UP000307874"/>
    </source>
</evidence>
<proteinExistence type="predicted"/>
<feature type="transmembrane region" description="Helical" evidence="18">
    <location>
        <begin position="102"/>
        <end position="124"/>
    </location>
</feature>
<dbReference type="GO" id="GO:0017004">
    <property type="term" value="P:cytochrome complex assembly"/>
    <property type="evidence" value="ECO:0007669"/>
    <property type="project" value="TreeGrafter"/>
</dbReference>
<evidence type="ECO:0000256" key="11">
    <source>
        <dbReference type="ARBA" id="ARBA00022617"/>
    </source>
</evidence>
<evidence type="ECO:0000256" key="14">
    <source>
        <dbReference type="ARBA" id="ARBA00022982"/>
    </source>
</evidence>
<dbReference type="AlphaFoldDB" id="A0A5C4JPX7"/>
<evidence type="ECO:0000256" key="13">
    <source>
        <dbReference type="ARBA" id="ARBA00022723"/>
    </source>
</evidence>
<evidence type="ECO:0000256" key="8">
    <source>
        <dbReference type="ARBA" id="ARBA00022475"/>
    </source>
</evidence>
<evidence type="ECO:0000256" key="17">
    <source>
        <dbReference type="ARBA" id="ARBA00023136"/>
    </source>
</evidence>
<comment type="cofactor">
    <cofactor evidence="1">
        <name>heme</name>
        <dbReference type="ChEBI" id="CHEBI:30413"/>
    </cofactor>
</comment>
<keyword evidence="17 18" id="KW-0472">Membrane</keyword>
<accession>A0A5C4JPX7</accession>
<keyword evidence="14" id="KW-0249">Electron transport</keyword>
<evidence type="ECO:0000256" key="1">
    <source>
        <dbReference type="ARBA" id="ARBA00001971"/>
    </source>
</evidence>
<evidence type="ECO:0000256" key="7">
    <source>
        <dbReference type="ARBA" id="ARBA00022448"/>
    </source>
</evidence>
<gene>
    <name evidence="19" type="primary">sdhD</name>
    <name evidence="19" type="ORF">FF124_11805</name>
</gene>
<dbReference type="GO" id="GO:0046872">
    <property type="term" value="F:metal ion binding"/>
    <property type="evidence" value="ECO:0007669"/>
    <property type="project" value="UniProtKB-KW"/>
</dbReference>
<dbReference type="RefSeq" id="WP_138748696.1">
    <property type="nucleotide sequence ID" value="NZ_VCLB01000006.1"/>
</dbReference>
<dbReference type="GO" id="GO:0006099">
    <property type="term" value="P:tricarboxylic acid cycle"/>
    <property type="evidence" value="ECO:0007669"/>
    <property type="project" value="UniProtKB-UniPathway"/>
</dbReference>
<dbReference type="GO" id="GO:0005886">
    <property type="term" value="C:plasma membrane"/>
    <property type="evidence" value="ECO:0007669"/>
    <property type="project" value="UniProtKB-SubCell"/>
</dbReference>
<dbReference type="InterPro" id="IPR000701">
    <property type="entry name" value="SuccDH_FuR_B_TM-su"/>
</dbReference>
<dbReference type="NCBIfam" id="TIGR02968">
    <property type="entry name" value="succ_dehyd_anc"/>
    <property type="match status" value="1"/>
</dbReference>